<evidence type="ECO:0000313" key="1">
    <source>
        <dbReference type="EMBL" id="GAA0956104.1"/>
    </source>
</evidence>
<gene>
    <name evidence="1" type="ORF">GCM10009554_65040</name>
</gene>
<evidence type="ECO:0008006" key="3">
    <source>
        <dbReference type="Google" id="ProtNLM"/>
    </source>
</evidence>
<protein>
    <recommendedName>
        <fullName evidence="3">Helicase XPB/Ssl2 N-terminal domain-containing protein</fullName>
    </recommendedName>
</protein>
<proteinExistence type="predicted"/>
<dbReference type="Proteomes" id="UP001500542">
    <property type="component" value="Unassembled WGS sequence"/>
</dbReference>
<keyword evidence="2" id="KW-1185">Reference proteome</keyword>
<sequence>MLLGLAKDELGADLDNWQPGQLTTVLYDLLPYSGSVRPGWIDELRAAFPQFVTILRQTGRLQLADLLEGEAEAALNDPGLGRTDPVDWCRYRRRQNASGGPVEGRAELPVERRAELPVEPLPGSPTPVALMPSRLAAAAAGSELLGDLHEFALEVYRTKKEQPEHRLWRIAVLAGWICPSPVSPQYGPSMHAWSPDDPELTPARPLVAWLETYRVVLTESPSLIDVLLTAFRDGTAAAAEGTEQLERLGAVTVVEGRLGLTAIGVRGLFTRGRWADPEYWLLDPGQWWANLRSEDLIAFMTAASKLCLVEQAWSVQRWFEQADPLEFAYQLVRLGSQVHGAVLNTVFGYLLRIGLEAAPAVEEWLVTEELSGLGWVWFDAIGAPMAGIPTEHAQYLATTEMVRSLDDLRALLDWYAEYPPEPPLPGTTIDELMFAVPLRIGTARVNTLVQRVLNAELAEEPGDRDELFGIIAAAREQLLE</sequence>
<dbReference type="EMBL" id="BAAAHK010000017">
    <property type="protein sequence ID" value="GAA0956104.1"/>
    <property type="molecule type" value="Genomic_DNA"/>
</dbReference>
<comment type="caution">
    <text evidence="1">The sequence shown here is derived from an EMBL/GenBank/DDBJ whole genome shotgun (WGS) entry which is preliminary data.</text>
</comment>
<name>A0ABP4BWZ4_9ACTN</name>
<evidence type="ECO:0000313" key="2">
    <source>
        <dbReference type="Proteomes" id="UP001500542"/>
    </source>
</evidence>
<reference evidence="2" key="1">
    <citation type="journal article" date="2019" name="Int. J. Syst. Evol. Microbiol.">
        <title>The Global Catalogue of Microorganisms (GCM) 10K type strain sequencing project: providing services to taxonomists for standard genome sequencing and annotation.</title>
        <authorList>
            <consortium name="The Broad Institute Genomics Platform"/>
            <consortium name="The Broad Institute Genome Sequencing Center for Infectious Disease"/>
            <person name="Wu L."/>
            <person name="Ma J."/>
        </authorList>
    </citation>
    <scope>NUCLEOTIDE SEQUENCE [LARGE SCALE GENOMIC DNA]</scope>
    <source>
        <strain evidence="2">JCM 10977</strain>
    </source>
</reference>
<accession>A0ABP4BWZ4</accession>
<organism evidence="1 2">
    <name type="scientific">Kribbella koreensis</name>
    <dbReference type="NCBI Taxonomy" id="57909"/>
    <lineage>
        <taxon>Bacteria</taxon>
        <taxon>Bacillati</taxon>
        <taxon>Actinomycetota</taxon>
        <taxon>Actinomycetes</taxon>
        <taxon>Propionibacteriales</taxon>
        <taxon>Kribbellaceae</taxon>
        <taxon>Kribbella</taxon>
    </lineage>
</organism>